<dbReference type="RefSeq" id="WP_052487616.1">
    <property type="nucleotide sequence ID" value="NZ_JXAK01000033.1"/>
</dbReference>
<dbReference type="Pfam" id="PF00395">
    <property type="entry name" value="SLH"/>
    <property type="match status" value="3"/>
</dbReference>
<proteinExistence type="predicted"/>
<organism evidence="2 3">
    <name type="scientific">Gordoniibacillus kamchatkensis</name>
    <dbReference type="NCBI Taxonomy" id="1590651"/>
    <lineage>
        <taxon>Bacteria</taxon>
        <taxon>Bacillati</taxon>
        <taxon>Bacillota</taxon>
        <taxon>Bacilli</taxon>
        <taxon>Bacillales</taxon>
        <taxon>Paenibacillaceae</taxon>
        <taxon>Gordoniibacillus</taxon>
    </lineage>
</organism>
<protein>
    <recommendedName>
        <fullName evidence="1">SLH domain-containing protein</fullName>
    </recommendedName>
</protein>
<dbReference type="InterPro" id="IPR001119">
    <property type="entry name" value="SLH_dom"/>
</dbReference>
<feature type="domain" description="SLH" evidence="1">
    <location>
        <begin position="49"/>
        <end position="115"/>
    </location>
</feature>
<evidence type="ECO:0000259" key="1">
    <source>
        <dbReference type="PROSITE" id="PS51272"/>
    </source>
</evidence>
<sequence>MKIDALLAEGVMEGVSADTFGIQQNMTRAQFAKVLDLSSGVRVDMNVTASSFTDVKADDPANGWSIPYVEAAKKVGLIDGMTDTTFAPGDNVTVGQLATALLKSVGKKPDLSGSPWYAKAVQDAKQLGLIAADADGAAAATRADLVVGGYAVYKTKLDQSAPAPTQAVQVSVVGAKATDAQTVQVRSTSRSIPQKPL</sequence>
<dbReference type="PROSITE" id="PS51272">
    <property type="entry name" value="SLH"/>
    <property type="match status" value="1"/>
</dbReference>
<dbReference type="EMBL" id="JXAK01000033">
    <property type="protein sequence ID" value="KIL39650.1"/>
    <property type="molecule type" value="Genomic_DNA"/>
</dbReference>
<reference evidence="2 3" key="1">
    <citation type="submission" date="2014-12" db="EMBL/GenBank/DDBJ databases">
        <title>Draft genome sequence of Paenibacillus kamchatkensis strain B-2647.</title>
        <authorList>
            <person name="Karlyshev A.V."/>
            <person name="Kudryashova E.B."/>
        </authorList>
    </citation>
    <scope>NUCLEOTIDE SEQUENCE [LARGE SCALE GENOMIC DNA]</scope>
    <source>
        <strain evidence="2 3">VKM B-2647</strain>
    </source>
</reference>
<keyword evidence="3" id="KW-1185">Reference proteome</keyword>
<dbReference type="Proteomes" id="UP000031967">
    <property type="component" value="Unassembled WGS sequence"/>
</dbReference>
<comment type="caution">
    <text evidence="2">The sequence shown here is derived from an EMBL/GenBank/DDBJ whole genome shotgun (WGS) entry which is preliminary data.</text>
</comment>
<evidence type="ECO:0000313" key="2">
    <source>
        <dbReference type="EMBL" id="KIL39650.1"/>
    </source>
</evidence>
<gene>
    <name evidence="2" type="ORF">SD70_18565</name>
</gene>
<name>A0ABR5AFC3_9BACL</name>
<evidence type="ECO:0000313" key="3">
    <source>
        <dbReference type="Proteomes" id="UP000031967"/>
    </source>
</evidence>
<accession>A0ABR5AFC3</accession>